<reference evidence="2 3" key="1">
    <citation type="submission" date="2016-06" db="EMBL/GenBank/DDBJ databases">
        <title>Evolution of pathogenesis and genome organization in the Tremellales.</title>
        <authorList>
            <person name="Cuomo C."/>
            <person name="Litvintseva A."/>
            <person name="Heitman J."/>
            <person name="Chen Y."/>
            <person name="Sun S."/>
            <person name="Springer D."/>
            <person name="Dromer F."/>
            <person name="Young S."/>
            <person name="Zeng Q."/>
            <person name="Chapman S."/>
            <person name="Gujja S."/>
            <person name="Saif S."/>
            <person name="Birren B."/>
        </authorList>
    </citation>
    <scope>NUCLEOTIDE SEQUENCE [LARGE SCALE GENOMIC DNA]</scope>
    <source>
        <strain evidence="2 3">CBS 7118</strain>
    </source>
</reference>
<protein>
    <submittedName>
        <fullName evidence="2">Uncharacterized protein</fullName>
    </submittedName>
</protein>
<gene>
    <name evidence="2" type="ORF">L198_02575</name>
</gene>
<dbReference type="Proteomes" id="UP000094819">
    <property type="component" value="Unassembled WGS sequence"/>
</dbReference>
<name>A0A1E3JLW7_9TREE</name>
<dbReference type="OrthoDB" id="9986677at2759"/>
<dbReference type="RefSeq" id="XP_019033100.1">
    <property type="nucleotide sequence ID" value="XM_019174721.1"/>
</dbReference>
<evidence type="ECO:0000256" key="1">
    <source>
        <dbReference type="SAM" id="MobiDB-lite"/>
    </source>
</evidence>
<proteinExistence type="predicted"/>
<dbReference type="GeneID" id="30191788"/>
<sequence>MPAAYVGTEHLINDTSVDGGPIDDIDTKSVEKDTYGSDLEKQLDSDEEINVRYLSTDHPEGKELTPNEAFTWAVYGDQSPFPEVAACVPNTDDPNMACNTVRALSGGYLP</sequence>
<organism evidence="2 3">
    <name type="scientific">Cryptococcus wingfieldii CBS 7118</name>
    <dbReference type="NCBI Taxonomy" id="1295528"/>
    <lineage>
        <taxon>Eukaryota</taxon>
        <taxon>Fungi</taxon>
        <taxon>Dikarya</taxon>
        <taxon>Basidiomycota</taxon>
        <taxon>Agaricomycotina</taxon>
        <taxon>Tremellomycetes</taxon>
        <taxon>Tremellales</taxon>
        <taxon>Cryptococcaceae</taxon>
        <taxon>Cryptococcus</taxon>
    </lineage>
</organism>
<evidence type="ECO:0000313" key="3">
    <source>
        <dbReference type="Proteomes" id="UP000094819"/>
    </source>
</evidence>
<dbReference type="EMBL" id="AWGH01000006">
    <property type="protein sequence ID" value="ODO01848.1"/>
    <property type="molecule type" value="Genomic_DNA"/>
</dbReference>
<keyword evidence="3" id="KW-1185">Reference proteome</keyword>
<dbReference type="AlphaFoldDB" id="A0A1E3JLW7"/>
<feature type="region of interest" description="Disordered" evidence="1">
    <location>
        <begin position="1"/>
        <end position="22"/>
    </location>
</feature>
<accession>A0A1E3JLW7</accession>
<comment type="caution">
    <text evidence="2">The sequence shown here is derived from an EMBL/GenBank/DDBJ whole genome shotgun (WGS) entry which is preliminary data.</text>
</comment>
<evidence type="ECO:0000313" key="2">
    <source>
        <dbReference type="EMBL" id="ODO01848.1"/>
    </source>
</evidence>